<dbReference type="AlphaFoldDB" id="A0A015TW57"/>
<dbReference type="RefSeq" id="WP_022347484.1">
    <property type="nucleotide sequence ID" value="NZ_JGCY01000252.1"/>
</dbReference>
<feature type="transmembrane region" description="Helical" evidence="1">
    <location>
        <begin position="209"/>
        <end position="235"/>
    </location>
</feature>
<feature type="transmembrane region" description="Helical" evidence="1">
    <location>
        <begin position="391"/>
        <end position="416"/>
    </location>
</feature>
<gene>
    <name evidence="3" type="ORF">M124_1170</name>
</gene>
<feature type="transmembrane region" description="Helical" evidence="1">
    <location>
        <begin position="305"/>
        <end position="323"/>
    </location>
</feature>
<evidence type="ECO:0000256" key="1">
    <source>
        <dbReference type="SAM" id="Phobius"/>
    </source>
</evidence>
<dbReference type="PROSITE" id="PS51257">
    <property type="entry name" value="PROKAR_LIPOPROTEIN"/>
    <property type="match status" value="1"/>
</dbReference>
<keyword evidence="1" id="KW-0812">Transmembrane</keyword>
<accession>A0A015TW57</accession>
<evidence type="ECO:0000313" key="3">
    <source>
        <dbReference type="EMBL" id="EXY75006.1"/>
    </source>
</evidence>
<keyword evidence="1" id="KW-1133">Transmembrane helix</keyword>
<name>A0A015TW57_BACFG</name>
<comment type="caution">
    <text evidence="3">The sequence shown here is derived from an EMBL/GenBank/DDBJ whole genome shotgun (WGS) entry which is preliminary data.</text>
</comment>
<feature type="chain" id="PRO_5001479480" evidence="2">
    <location>
        <begin position="22"/>
        <end position="579"/>
    </location>
</feature>
<feature type="transmembrane region" description="Helical" evidence="1">
    <location>
        <begin position="446"/>
        <end position="468"/>
    </location>
</feature>
<dbReference type="Proteomes" id="UP000020529">
    <property type="component" value="Unassembled WGS sequence"/>
</dbReference>
<proteinExistence type="predicted"/>
<keyword evidence="2" id="KW-0732">Signal</keyword>
<feature type="transmembrane region" description="Helical" evidence="1">
    <location>
        <begin position="256"/>
        <end position="276"/>
    </location>
</feature>
<reference evidence="3 4" key="1">
    <citation type="submission" date="2014-02" db="EMBL/GenBank/DDBJ databases">
        <authorList>
            <person name="Sears C."/>
            <person name="Carroll K."/>
            <person name="Sack B.R."/>
            <person name="Qadri F."/>
            <person name="Myers L.L."/>
            <person name="Chung G.-T."/>
            <person name="Escheverria P."/>
            <person name="Fraser C.M."/>
            <person name="Sadzewicz L."/>
            <person name="Shefchek K.A."/>
            <person name="Tallon L."/>
            <person name="Das S.P."/>
            <person name="Daugherty S."/>
            <person name="Mongodin E.F."/>
        </authorList>
    </citation>
    <scope>NUCLEOTIDE SEQUENCE [LARGE SCALE GENOMIC DNA]</scope>
    <source>
        <strain evidence="4">3988T(B)14</strain>
    </source>
</reference>
<organism evidence="3 4">
    <name type="scientific">Bacteroides fragilis str. 3988T(B)14</name>
    <dbReference type="NCBI Taxonomy" id="1339315"/>
    <lineage>
        <taxon>Bacteria</taxon>
        <taxon>Pseudomonadati</taxon>
        <taxon>Bacteroidota</taxon>
        <taxon>Bacteroidia</taxon>
        <taxon>Bacteroidales</taxon>
        <taxon>Bacteroidaceae</taxon>
        <taxon>Bacteroides</taxon>
    </lineage>
</organism>
<dbReference type="PATRIC" id="fig|1339315.3.peg.1958"/>
<sequence length="579" mass="65166">MKKASLFLSFFIALFLFSACTDDTEQCLYSPKVFDTGNLLSNRVKEEFLNFDYPAGIVPILFAVDSIEAIQMGAYADECFNDLVDSISESRDFKHRGMLVLVSKNPKLIQIRLGNRYRVYCNMTGATSGLDYLDLQKQIQERGVEETLPLFLQNTSVRIQELNELPSYKKYRINSAISVISTCLEYIGTPSENFYGKCVLTPILKITSFGYYIFKSWLLTFMFVCLIMLLCRWMMFLLVKRLLGGNVIALMWTQKIINWGLGLLFSISAAASAIILSSGRMEDAIALQAIGIPFMENFQIAAADYVLKTSFVAAFFFVLMYALKRNIVSDIFLMSLLEPAKQQEVYRSLSDAQKTALVIGHEADLNEVETSSEPYSELFTSRVSKQETVTIVSLAIAALFLIPRPLIIMGIALTIYPLVGQCVKIYHVVSNHTLPAQIKGDRRRALITNLLIIFAIAFITVLIGLFFNPMPDKKEIDRNEIKMELIAPDRLEGNYTVSKSIAGQIQVSSGIIKKVKDGTFQLLITGKSSPKVYKLDFNSDKMIFVSGELGNGAIHYDKDLDKIKIVFNINEQTTWTISK</sequence>
<evidence type="ECO:0000256" key="2">
    <source>
        <dbReference type="SAM" id="SignalP"/>
    </source>
</evidence>
<evidence type="ECO:0000313" key="4">
    <source>
        <dbReference type="Proteomes" id="UP000020529"/>
    </source>
</evidence>
<protein>
    <submittedName>
        <fullName evidence="3">Putative membrane protein</fullName>
    </submittedName>
</protein>
<dbReference type="EMBL" id="JGCY01000252">
    <property type="protein sequence ID" value="EXY75006.1"/>
    <property type="molecule type" value="Genomic_DNA"/>
</dbReference>
<feature type="signal peptide" evidence="2">
    <location>
        <begin position="1"/>
        <end position="21"/>
    </location>
</feature>
<keyword evidence="1" id="KW-0472">Membrane</keyword>